<dbReference type="Pfam" id="PF00501">
    <property type="entry name" value="AMP-binding"/>
    <property type="match status" value="1"/>
</dbReference>
<accession>A0A423MCB0</accession>
<evidence type="ECO:0000256" key="1">
    <source>
        <dbReference type="SAM" id="MobiDB-lite"/>
    </source>
</evidence>
<evidence type="ECO:0000259" key="2">
    <source>
        <dbReference type="Pfam" id="PF00501"/>
    </source>
</evidence>
<feature type="region of interest" description="Disordered" evidence="1">
    <location>
        <begin position="402"/>
        <end position="433"/>
    </location>
</feature>
<dbReference type="AlphaFoldDB" id="A0A423MCB0"/>
<dbReference type="RefSeq" id="WP_123450064.1">
    <property type="nucleotide sequence ID" value="NZ_MOBX01000013.1"/>
</dbReference>
<dbReference type="PANTHER" id="PTHR43845:SF1">
    <property type="entry name" value="BLR5969 PROTEIN"/>
    <property type="match status" value="1"/>
</dbReference>
<gene>
    <name evidence="3" type="ORF">BK670_12160</name>
</gene>
<reference evidence="3 4" key="1">
    <citation type="submission" date="2016-10" db="EMBL/GenBank/DDBJ databases">
        <title>Comparative genome analysis of multiple Pseudomonas spp. focuses on biocontrol and plant growth promoting traits.</title>
        <authorList>
            <person name="Tao X.-Y."/>
            <person name="Taylor C.G."/>
        </authorList>
    </citation>
    <scope>NUCLEOTIDE SEQUENCE [LARGE SCALE GENOMIC DNA]</scope>
    <source>
        <strain evidence="3 4">28B5</strain>
    </source>
</reference>
<dbReference type="Gene3D" id="3.40.50.12780">
    <property type="entry name" value="N-terminal domain of ligase-like"/>
    <property type="match status" value="1"/>
</dbReference>
<dbReference type="InterPro" id="IPR042099">
    <property type="entry name" value="ANL_N_sf"/>
</dbReference>
<feature type="domain" description="AMP-dependent synthetase/ligase" evidence="2">
    <location>
        <begin position="56"/>
        <end position="269"/>
    </location>
</feature>
<comment type="caution">
    <text evidence="3">The sequence shown here is derived from an EMBL/GenBank/DDBJ whole genome shotgun (WGS) entry which is preliminary data.</text>
</comment>
<name>A0A423MCB0_PSEFL</name>
<protein>
    <submittedName>
        <fullName evidence="3">AMP-dependent synthetase</fullName>
    </submittedName>
</protein>
<sequence>MNPTHELNKLFAFAREHSKYYARHLQNVAPQTSALNELPVIDPKQYWASSENFEQWPVLTSTVECALVFKTGGTTSAGKLSVFTREEWQTLVRDFGSHLAGQLNPGDRVANLFFVGDLYASFIFIHDALAYETAGVTEYPFTGNVDPGVLADSIRQHRINVLAGVPAQLLTFAGALERQAQALGEVDTILYGGESLFAGQMQALRRVFPNARVASIGYASVDAGFIGATSRDCALGEHRMLASHSVLEIVDEHTGEVIEECDRTGRLLITNLTRRLMPLIRYPVGDLACWREPATASMRKFALMGRSASSQRVRVSSLTLLIEDIAGIVQRITASDDWQLLISQSASVDTVCLKWVRDVLNPATAQTNATLQRLLVEQYPLIAQLCIDGQLELQVADCTPDELTRHPRSGKRQRVVDQRSYVPPHAEQRPWTT</sequence>
<evidence type="ECO:0000313" key="3">
    <source>
        <dbReference type="EMBL" id="RON80937.1"/>
    </source>
</evidence>
<evidence type="ECO:0000313" key="4">
    <source>
        <dbReference type="Proteomes" id="UP000285378"/>
    </source>
</evidence>
<dbReference type="Proteomes" id="UP000285378">
    <property type="component" value="Unassembled WGS sequence"/>
</dbReference>
<dbReference type="PANTHER" id="PTHR43845">
    <property type="entry name" value="BLR5969 PROTEIN"/>
    <property type="match status" value="1"/>
</dbReference>
<dbReference type="EMBL" id="MOBX01000013">
    <property type="protein sequence ID" value="RON80937.1"/>
    <property type="molecule type" value="Genomic_DNA"/>
</dbReference>
<dbReference type="OrthoDB" id="580775at2"/>
<proteinExistence type="predicted"/>
<organism evidence="3 4">
    <name type="scientific">Pseudomonas fluorescens</name>
    <dbReference type="NCBI Taxonomy" id="294"/>
    <lineage>
        <taxon>Bacteria</taxon>
        <taxon>Pseudomonadati</taxon>
        <taxon>Pseudomonadota</taxon>
        <taxon>Gammaproteobacteria</taxon>
        <taxon>Pseudomonadales</taxon>
        <taxon>Pseudomonadaceae</taxon>
        <taxon>Pseudomonas</taxon>
    </lineage>
</organism>
<dbReference type="InterPro" id="IPR000873">
    <property type="entry name" value="AMP-dep_synth/lig_dom"/>
</dbReference>
<dbReference type="SUPFAM" id="SSF56801">
    <property type="entry name" value="Acetyl-CoA synthetase-like"/>
    <property type="match status" value="1"/>
</dbReference>